<organism evidence="1 2">
    <name type="scientific">Araneus ventricosus</name>
    <name type="common">Orbweaver spider</name>
    <name type="synonym">Epeira ventricosa</name>
    <dbReference type="NCBI Taxonomy" id="182803"/>
    <lineage>
        <taxon>Eukaryota</taxon>
        <taxon>Metazoa</taxon>
        <taxon>Ecdysozoa</taxon>
        <taxon>Arthropoda</taxon>
        <taxon>Chelicerata</taxon>
        <taxon>Arachnida</taxon>
        <taxon>Araneae</taxon>
        <taxon>Araneomorphae</taxon>
        <taxon>Entelegynae</taxon>
        <taxon>Araneoidea</taxon>
        <taxon>Araneidae</taxon>
        <taxon>Araneus</taxon>
    </lineage>
</organism>
<evidence type="ECO:0000313" key="1">
    <source>
        <dbReference type="EMBL" id="GBN75566.1"/>
    </source>
</evidence>
<sequence length="139" mass="15752">MGRFFCLFTVRRERSFREKLYRVNLPSGERRILSSFAEPESETCSPEWAMRFLWRLSVGRRYKSLQSTSGGSDVSVTMDGSYCVVPSNAEILSKVLKTAPADNRPATRGHPPTFVKDERYQSPSPSILCWLLKTIGVAL</sequence>
<dbReference type="AlphaFoldDB" id="A0A4Y2RJG1"/>
<keyword evidence="2" id="KW-1185">Reference proteome</keyword>
<dbReference type="Proteomes" id="UP000499080">
    <property type="component" value="Unassembled WGS sequence"/>
</dbReference>
<dbReference type="EMBL" id="BGPR01017241">
    <property type="protein sequence ID" value="GBN75566.1"/>
    <property type="molecule type" value="Genomic_DNA"/>
</dbReference>
<evidence type="ECO:0000313" key="2">
    <source>
        <dbReference type="Proteomes" id="UP000499080"/>
    </source>
</evidence>
<proteinExistence type="predicted"/>
<gene>
    <name evidence="1" type="ORF">AVEN_95291_1</name>
</gene>
<name>A0A4Y2RJG1_ARAVE</name>
<accession>A0A4Y2RJG1</accession>
<comment type="caution">
    <text evidence="1">The sequence shown here is derived from an EMBL/GenBank/DDBJ whole genome shotgun (WGS) entry which is preliminary data.</text>
</comment>
<protein>
    <submittedName>
        <fullName evidence="1">Uncharacterized protein</fullName>
    </submittedName>
</protein>
<reference evidence="1 2" key="1">
    <citation type="journal article" date="2019" name="Sci. Rep.">
        <title>Orb-weaving spider Araneus ventricosus genome elucidates the spidroin gene catalogue.</title>
        <authorList>
            <person name="Kono N."/>
            <person name="Nakamura H."/>
            <person name="Ohtoshi R."/>
            <person name="Moran D.A.P."/>
            <person name="Shinohara A."/>
            <person name="Yoshida Y."/>
            <person name="Fujiwara M."/>
            <person name="Mori M."/>
            <person name="Tomita M."/>
            <person name="Arakawa K."/>
        </authorList>
    </citation>
    <scope>NUCLEOTIDE SEQUENCE [LARGE SCALE GENOMIC DNA]</scope>
</reference>